<gene>
    <name evidence="8" type="ORF">BTJ66_04820</name>
</gene>
<dbReference type="NCBIfam" id="NF000237">
    <property type="entry name" value="MECA_PBP2A"/>
    <property type="match status" value="1"/>
</dbReference>
<dbReference type="Gene3D" id="3.40.710.10">
    <property type="entry name" value="DD-peptidase/beta-lactamase superfamily"/>
    <property type="match status" value="1"/>
</dbReference>
<dbReference type="InterPro" id="IPR032710">
    <property type="entry name" value="NTF2-like_dom_sf"/>
</dbReference>
<evidence type="ECO:0000313" key="9">
    <source>
        <dbReference type="Proteomes" id="UP000223828"/>
    </source>
</evidence>
<evidence type="ECO:0000256" key="3">
    <source>
        <dbReference type="ARBA" id="ARBA00023136"/>
    </source>
</evidence>
<dbReference type="GO" id="GO:0008658">
    <property type="term" value="F:penicillin binding"/>
    <property type="evidence" value="ECO:0007669"/>
    <property type="project" value="InterPro"/>
</dbReference>
<comment type="caution">
    <text evidence="8">The sequence shown here is derived from an EMBL/GenBank/DDBJ whole genome shotgun (WGS) entry which is preliminary data.</text>
</comment>
<evidence type="ECO:0000256" key="2">
    <source>
        <dbReference type="ARBA" id="ARBA00007171"/>
    </source>
</evidence>
<dbReference type="Pfam" id="PF05223">
    <property type="entry name" value="MecA_N"/>
    <property type="match status" value="1"/>
</dbReference>
<dbReference type="Gene3D" id="3.10.450.100">
    <property type="entry name" value="NTF2-like, domain 1"/>
    <property type="match status" value="1"/>
</dbReference>
<dbReference type="Pfam" id="PF00905">
    <property type="entry name" value="Transpeptidase"/>
    <property type="match status" value="1"/>
</dbReference>
<dbReference type="InterPro" id="IPR036138">
    <property type="entry name" value="PBP_dimer_sf"/>
</dbReference>
<dbReference type="GO" id="GO:0071555">
    <property type="term" value="P:cell wall organization"/>
    <property type="evidence" value="ECO:0007669"/>
    <property type="project" value="TreeGrafter"/>
</dbReference>
<evidence type="ECO:0000256" key="1">
    <source>
        <dbReference type="ARBA" id="ARBA00004370"/>
    </source>
</evidence>
<sequence>MKKIYISVLVLLLIMIIITWLFKDDDIEKTISSIEKRNYNEVYKNSSEKSKLAYGEEEIVDRNKKIYKDLSVNNLKITNHEIKKTGKDKKQVDVKYNIYTKYGTIRRNTQLNFIYEDKHWKLDWRPDVIVPGLKNGQKINIETLKSERGKIKDRNGIELAKTGNTYEIGIVPNKTPKEKYDDIARDLQIDTKAITNKVNQKWVQPDSFVPIKKINKQDEYIDKLIKSYNLQINTIKSRVYPLNEATVHLLGYVGPINSDELKSKQFRNYSKNTVIGKKGLERLYDKQLQNTDGFKVSIANTYDNKPLDTLLKKKAENGKDLHLTIDARVQESIYKHMKNDDGSGTALQPKTGEILALVSTPSYDVYPFMNGLSNNDYRKLTNNKKEPLINKFQITTSPGSTQKILTSIIALKENKLDENTNFDIYGKGWQKDASWGDYNITRFKVVDSNIDLKQAIESSDNIFFARIALALGAKKFEQGMQDLGIGENIPSDYPFYKAQISNSNLNNEILLADSGYGQGEILVNPIQILSIYSALENNGNIQNPHVLRKTKSQIWKKDIISKKDIDILTNGMERVVNKTHRDDIYKNYARIIGKSGTAELKMNQGETGRQIGWFVSYNKNNPNMLMAINVKDVQNKGMASYNATISGKVYDDLYDNGKTQFDIDQ</sequence>
<keyword evidence="3 4" id="KW-0472">Membrane</keyword>
<dbReference type="Proteomes" id="UP000223828">
    <property type="component" value="Unassembled WGS sequence"/>
</dbReference>
<dbReference type="PANTHER" id="PTHR30627">
    <property type="entry name" value="PEPTIDOGLYCAN D,D-TRANSPEPTIDASE"/>
    <property type="match status" value="1"/>
</dbReference>
<name>A0A2C6WPM4_9STAP</name>
<feature type="domain" description="NTF2-like N-terminal transpeptidase" evidence="7">
    <location>
        <begin position="27"/>
        <end position="137"/>
    </location>
</feature>
<organism evidence="8 9">
    <name type="scientific">Staphylococcus edaphicus</name>
    <dbReference type="NCBI Taxonomy" id="1955013"/>
    <lineage>
        <taxon>Bacteria</taxon>
        <taxon>Bacillati</taxon>
        <taxon>Bacillota</taxon>
        <taxon>Bacilli</taxon>
        <taxon>Bacillales</taxon>
        <taxon>Staphylococcaceae</taxon>
        <taxon>Staphylococcus</taxon>
    </lineage>
</organism>
<proteinExistence type="inferred from homology"/>
<dbReference type="SUPFAM" id="SSF56519">
    <property type="entry name" value="Penicillin binding protein dimerisation domain"/>
    <property type="match status" value="1"/>
</dbReference>
<dbReference type="GO" id="GO:0046677">
    <property type="term" value="P:response to antibiotic"/>
    <property type="evidence" value="ECO:0007669"/>
    <property type="project" value="InterPro"/>
</dbReference>
<feature type="domain" description="Penicillin-binding protein dimerisation" evidence="6">
    <location>
        <begin position="145"/>
        <end position="302"/>
    </location>
</feature>
<evidence type="ECO:0008006" key="10">
    <source>
        <dbReference type="Google" id="ProtNLM"/>
    </source>
</evidence>
<evidence type="ECO:0000259" key="6">
    <source>
        <dbReference type="Pfam" id="PF03717"/>
    </source>
</evidence>
<feature type="domain" description="Penicillin-binding protein transpeptidase" evidence="5">
    <location>
        <begin position="343"/>
        <end position="651"/>
    </location>
</feature>
<dbReference type="InterPro" id="IPR001460">
    <property type="entry name" value="PCN-bd_Tpept"/>
</dbReference>
<dbReference type="InterPro" id="IPR007887">
    <property type="entry name" value="MecA_N"/>
</dbReference>
<dbReference type="NCBIfam" id="NF000407">
    <property type="entry name" value="MECC_PBP"/>
    <property type="match status" value="1"/>
</dbReference>
<dbReference type="InterPro" id="IPR012338">
    <property type="entry name" value="Beta-lactam/transpept-like"/>
</dbReference>
<dbReference type="Gene3D" id="3.30.1390.30">
    <property type="entry name" value="Penicillin-binding protein 2a, domain 3"/>
    <property type="match status" value="1"/>
</dbReference>
<dbReference type="GO" id="GO:0005886">
    <property type="term" value="C:plasma membrane"/>
    <property type="evidence" value="ECO:0007669"/>
    <property type="project" value="TreeGrafter"/>
</dbReference>
<keyword evidence="4" id="KW-1133">Transmembrane helix</keyword>
<dbReference type="GO" id="GO:0071972">
    <property type="term" value="F:peptidoglycan L,D-transpeptidase activity"/>
    <property type="evidence" value="ECO:0007669"/>
    <property type="project" value="TreeGrafter"/>
</dbReference>
<keyword evidence="4" id="KW-0812">Transmembrane</keyword>
<dbReference type="InterPro" id="IPR005311">
    <property type="entry name" value="PBP_dimer"/>
</dbReference>
<dbReference type="PANTHER" id="PTHR30627:SF25">
    <property type="entry name" value="PENICILLIN-BINDING PROTEIN 3"/>
    <property type="match status" value="1"/>
</dbReference>
<comment type="subcellular location">
    <subcellularLocation>
        <location evidence="1">Membrane</location>
    </subcellularLocation>
</comment>
<dbReference type="SUPFAM" id="SSF56601">
    <property type="entry name" value="beta-lactamase/transpeptidase-like"/>
    <property type="match status" value="1"/>
</dbReference>
<evidence type="ECO:0000256" key="4">
    <source>
        <dbReference type="SAM" id="Phobius"/>
    </source>
</evidence>
<dbReference type="SUPFAM" id="SSF54427">
    <property type="entry name" value="NTF2-like"/>
    <property type="match status" value="1"/>
</dbReference>
<dbReference type="AlphaFoldDB" id="A0A2C6WPM4"/>
<feature type="transmembrane region" description="Helical" evidence="4">
    <location>
        <begin position="5"/>
        <end position="22"/>
    </location>
</feature>
<evidence type="ECO:0000313" key="8">
    <source>
        <dbReference type="EMBL" id="PHK50083.1"/>
    </source>
</evidence>
<dbReference type="Gene3D" id="3.90.1310.10">
    <property type="entry name" value="Penicillin-binding protein 2a (Domain 2)"/>
    <property type="match status" value="1"/>
</dbReference>
<dbReference type="OrthoDB" id="9766847at2"/>
<dbReference type="InterPro" id="IPR050515">
    <property type="entry name" value="Beta-lactam/transpept"/>
</dbReference>
<evidence type="ECO:0000259" key="7">
    <source>
        <dbReference type="Pfam" id="PF05223"/>
    </source>
</evidence>
<protein>
    <recommendedName>
        <fullName evidence="10">MecC</fullName>
    </recommendedName>
</protein>
<dbReference type="Pfam" id="PF03717">
    <property type="entry name" value="PBP_dimer"/>
    <property type="match status" value="1"/>
</dbReference>
<reference evidence="9" key="1">
    <citation type="submission" date="2017-10" db="EMBL/GenBank/DDBJ databases">
        <title>Staphylococcus edaphicus sp. nov., isolated in Antarctica, harbouring mecC gene and genomic islands essential in adaptation to extreme environment.</title>
        <authorList>
            <person name="Pantucek R."/>
            <person name="Sedlacek I."/>
            <person name="Indrakova A."/>
            <person name="Vrbovska V."/>
            <person name="Maslanova I."/>
            <person name="Kovarovic V."/>
            <person name="Svec P."/>
            <person name="Kralova S."/>
            <person name="Kristofova L."/>
            <person name="Keklakova J."/>
            <person name="Petras P."/>
            <person name="Doskar J."/>
        </authorList>
    </citation>
    <scope>NUCLEOTIDE SEQUENCE [LARGE SCALE GENOMIC DNA]</scope>
    <source>
        <strain evidence="9">CCM 5085</strain>
    </source>
</reference>
<evidence type="ECO:0000259" key="5">
    <source>
        <dbReference type="Pfam" id="PF00905"/>
    </source>
</evidence>
<dbReference type="EMBL" id="MRZN01000005">
    <property type="protein sequence ID" value="PHK50083.1"/>
    <property type="molecule type" value="Genomic_DNA"/>
</dbReference>
<accession>A0A2C6WPM4</accession>
<comment type="similarity">
    <text evidence="2">Belongs to the transpeptidase family.</text>
</comment>
<dbReference type="RefSeq" id="WP_099089841.1">
    <property type="nucleotide sequence ID" value="NZ_MRZN01000005.1"/>
</dbReference>